<gene>
    <name evidence="7" type="ORF">D7S86_15960</name>
</gene>
<keyword evidence="3 6" id="KW-0812">Transmembrane</keyword>
<protein>
    <submittedName>
        <fullName evidence="7">Branched-chain amino acid ABC transporter permease</fullName>
    </submittedName>
</protein>
<dbReference type="PANTHER" id="PTHR30482">
    <property type="entry name" value="HIGH-AFFINITY BRANCHED-CHAIN AMINO ACID TRANSPORT SYSTEM PERMEASE"/>
    <property type="match status" value="1"/>
</dbReference>
<feature type="transmembrane region" description="Helical" evidence="6">
    <location>
        <begin position="54"/>
        <end position="83"/>
    </location>
</feature>
<name>A0A494XSX7_9BURK</name>
<evidence type="ECO:0000313" key="7">
    <source>
        <dbReference type="EMBL" id="RKP53752.1"/>
    </source>
</evidence>
<keyword evidence="4 6" id="KW-1133">Transmembrane helix</keyword>
<dbReference type="RefSeq" id="WP_121087827.1">
    <property type="nucleotide sequence ID" value="NZ_RBZU01000006.1"/>
</dbReference>
<keyword evidence="2" id="KW-1003">Cell membrane</keyword>
<feature type="transmembrane region" description="Helical" evidence="6">
    <location>
        <begin position="95"/>
        <end position="120"/>
    </location>
</feature>
<comment type="caution">
    <text evidence="7">The sequence shown here is derived from an EMBL/GenBank/DDBJ whole genome shotgun (WGS) entry which is preliminary data.</text>
</comment>
<keyword evidence="8" id="KW-1185">Reference proteome</keyword>
<evidence type="ECO:0000256" key="3">
    <source>
        <dbReference type="ARBA" id="ARBA00022692"/>
    </source>
</evidence>
<dbReference type="InterPro" id="IPR043428">
    <property type="entry name" value="LivM-like"/>
</dbReference>
<dbReference type="Proteomes" id="UP000270342">
    <property type="component" value="Unassembled WGS sequence"/>
</dbReference>
<dbReference type="OrthoDB" id="9814461at2"/>
<dbReference type="PANTHER" id="PTHR30482:SF10">
    <property type="entry name" value="HIGH-AFFINITY BRANCHED-CHAIN AMINO ACID TRANSPORT PROTEIN BRAE"/>
    <property type="match status" value="1"/>
</dbReference>
<proteinExistence type="predicted"/>
<sequence>MSTPHSRTFATVQSRVRRPTVPTRVAVRGAILLLALALPFCFGGYGLYVAASGGLMAVGAMALTVLSGSAGLPSLGTAAFLAIGAFSSGILATELHLGLGSAVLVSIVLGFATGALVAVLTLRVSGLYLAVGTLALQHVVSIVATDLDLKLTYASGFMLDAPRIAGVAIDSPWRWWAFTAILIGAVFALFSWLQRGHVGREWALLRAEPTAAAALGVSSVRARLTVFALTSAVIAASGAIDGYRLGNVQATGYSLHVAVTYLTVVALGGAGRLSGAIVASYVVVVLPDAIAAALRAVGIDATSHLAGIDNMLLGAILVIALLDGPKRIARALRRAPSDDGRHA</sequence>
<dbReference type="AlphaFoldDB" id="A0A494XSX7"/>
<feature type="transmembrane region" description="Helical" evidence="6">
    <location>
        <begin position="278"/>
        <end position="298"/>
    </location>
</feature>
<feature type="transmembrane region" description="Helical" evidence="6">
    <location>
        <begin position="175"/>
        <end position="193"/>
    </location>
</feature>
<dbReference type="EMBL" id="RBZU01000006">
    <property type="protein sequence ID" value="RKP53752.1"/>
    <property type="molecule type" value="Genomic_DNA"/>
</dbReference>
<dbReference type="InterPro" id="IPR001851">
    <property type="entry name" value="ABC_transp_permease"/>
</dbReference>
<evidence type="ECO:0000256" key="6">
    <source>
        <dbReference type="SAM" id="Phobius"/>
    </source>
</evidence>
<dbReference type="GO" id="GO:0005886">
    <property type="term" value="C:plasma membrane"/>
    <property type="evidence" value="ECO:0007669"/>
    <property type="project" value="UniProtKB-SubCell"/>
</dbReference>
<reference evidence="7 8" key="1">
    <citation type="submission" date="2018-10" db="EMBL/GenBank/DDBJ databases">
        <title>Robbsia sp. DHC34, isolated from soil.</title>
        <authorList>
            <person name="Gao Z.-H."/>
            <person name="Qiu L.-H."/>
        </authorList>
    </citation>
    <scope>NUCLEOTIDE SEQUENCE [LARGE SCALE GENOMIC DNA]</scope>
    <source>
        <strain evidence="7 8">DHC34</strain>
    </source>
</reference>
<evidence type="ECO:0000256" key="5">
    <source>
        <dbReference type="ARBA" id="ARBA00023136"/>
    </source>
</evidence>
<dbReference type="Pfam" id="PF02653">
    <property type="entry name" value="BPD_transp_2"/>
    <property type="match status" value="1"/>
</dbReference>
<dbReference type="GO" id="GO:0015658">
    <property type="term" value="F:branched-chain amino acid transmembrane transporter activity"/>
    <property type="evidence" value="ECO:0007669"/>
    <property type="project" value="InterPro"/>
</dbReference>
<accession>A0A494XSX7</accession>
<feature type="transmembrane region" description="Helical" evidence="6">
    <location>
        <begin position="252"/>
        <end position="271"/>
    </location>
</feature>
<keyword evidence="5 6" id="KW-0472">Membrane</keyword>
<feature type="transmembrane region" description="Helical" evidence="6">
    <location>
        <begin position="304"/>
        <end position="324"/>
    </location>
</feature>
<organism evidence="7 8">
    <name type="scientific">Pararobbsia silviterrae</name>
    <dbReference type="NCBI Taxonomy" id="1792498"/>
    <lineage>
        <taxon>Bacteria</taxon>
        <taxon>Pseudomonadati</taxon>
        <taxon>Pseudomonadota</taxon>
        <taxon>Betaproteobacteria</taxon>
        <taxon>Burkholderiales</taxon>
        <taxon>Burkholderiaceae</taxon>
        <taxon>Pararobbsia</taxon>
    </lineage>
</organism>
<dbReference type="CDD" id="cd06581">
    <property type="entry name" value="TM_PBP1_LivM_like"/>
    <property type="match status" value="1"/>
</dbReference>
<evidence type="ECO:0000256" key="2">
    <source>
        <dbReference type="ARBA" id="ARBA00022475"/>
    </source>
</evidence>
<evidence type="ECO:0000313" key="8">
    <source>
        <dbReference type="Proteomes" id="UP000270342"/>
    </source>
</evidence>
<evidence type="ECO:0000256" key="4">
    <source>
        <dbReference type="ARBA" id="ARBA00022989"/>
    </source>
</evidence>
<feature type="transmembrane region" description="Helical" evidence="6">
    <location>
        <begin position="224"/>
        <end position="240"/>
    </location>
</feature>
<feature type="transmembrane region" description="Helical" evidence="6">
    <location>
        <begin position="25"/>
        <end position="48"/>
    </location>
</feature>
<evidence type="ECO:0000256" key="1">
    <source>
        <dbReference type="ARBA" id="ARBA00004651"/>
    </source>
</evidence>
<comment type="subcellular location">
    <subcellularLocation>
        <location evidence="1">Cell membrane</location>
        <topology evidence="1">Multi-pass membrane protein</topology>
    </subcellularLocation>
</comment>